<reference evidence="4 5" key="1">
    <citation type="submission" date="2016-09" db="EMBL/GenBank/DDBJ databases">
        <title>Genome Sequence of Lactobacillus sunkii Strain CG01.</title>
        <authorList>
            <person name="Poehlein A."/>
            <person name="Gabris C."/>
            <person name="Bengelsdorf F.R."/>
            <person name="Duerre P."/>
            <person name="Daniel R."/>
        </authorList>
    </citation>
    <scope>NUCLEOTIDE SEQUENCE [LARGE SCALE GENOMIC DNA]</scope>
    <source>
        <strain evidence="4 5">CG_D</strain>
    </source>
</reference>
<dbReference type="InterPro" id="IPR057326">
    <property type="entry name" value="KR_dom"/>
</dbReference>
<dbReference type="PANTHER" id="PTHR42760">
    <property type="entry name" value="SHORT-CHAIN DEHYDROGENASES/REDUCTASES FAMILY MEMBER"/>
    <property type="match status" value="1"/>
</dbReference>
<keyword evidence="2 4" id="KW-0560">Oxidoreductase</keyword>
<dbReference type="InterPro" id="IPR002347">
    <property type="entry name" value="SDR_fam"/>
</dbReference>
<dbReference type="PRINTS" id="PR00080">
    <property type="entry name" value="SDRFAMILY"/>
</dbReference>
<dbReference type="Proteomes" id="UP000177010">
    <property type="component" value="Unassembled WGS sequence"/>
</dbReference>
<dbReference type="GO" id="GO:0008206">
    <property type="term" value="P:bile acid metabolic process"/>
    <property type="evidence" value="ECO:0007669"/>
    <property type="project" value="UniProtKB-ARBA"/>
</dbReference>
<name>A0A1E7XJ32_9LACO</name>
<dbReference type="SMART" id="SM00822">
    <property type="entry name" value="PKS_KR"/>
    <property type="match status" value="1"/>
</dbReference>
<dbReference type="EMBL" id="MIQE01000002">
    <property type="protein sequence ID" value="OFA13124.1"/>
    <property type="molecule type" value="Genomic_DNA"/>
</dbReference>
<comment type="caution">
    <text evidence="4">The sequence shown here is derived from an EMBL/GenBank/DDBJ whole genome shotgun (WGS) entry which is preliminary data.</text>
</comment>
<dbReference type="Pfam" id="PF13561">
    <property type="entry name" value="adh_short_C2"/>
    <property type="match status" value="1"/>
</dbReference>
<dbReference type="RefSeq" id="WP_070366904.1">
    <property type="nucleotide sequence ID" value="NZ_JAZHVW010000013.1"/>
</dbReference>
<dbReference type="PANTHER" id="PTHR42760:SF133">
    <property type="entry name" value="3-OXOACYL-[ACYL-CARRIER-PROTEIN] REDUCTASE"/>
    <property type="match status" value="1"/>
</dbReference>
<dbReference type="GO" id="GO:0055041">
    <property type="term" value="F:cyclopentanol dehydrogenase activity"/>
    <property type="evidence" value="ECO:0007669"/>
    <property type="project" value="UniProtKB-EC"/>
</dbReference>
<dbReference type="STRING" id="481719.LASUN_01230"/>
<gene>
    <name evidence="4" type="primary">cpnA_1</name>
    <name evidence="4" type="ORF">LASUN_01230</name>
</gene>
<evidence type="ECO:0000313" key="4">
    <source>
        <dbReference type="EMBL" id="OFA13124.1"/>
    </source>
</evidence>
<dbReference type="CDD" id="cd05233">
    <property type="entry name" value="SDR_c"/>
    <property type="match status" value="1"/>
</dbReference>
<comment type="similarity">
    <text evidence="1">Belongs to the short-chain dehydrogenases/reductases (SDR) family.</text>
</comment>
<dbReference type="PROSITE" id="PS00061">
    <property type="entry name" value="ADH_SHORT"/>
    <property type="match status" value="1"/>
</dbReference>
<feature type="domain" description="Ketoreductase" evidence="3">
    <location>
        <begin position="8"/>
        <end position="186"/>
    </location>
</feature>
<dbReference type="EC" id="1.1.1.163" evidence="4"/>
<accession>A0A1E7XJ32</accession>
<organism evidence="4 5">
    <name type="scientific">Lentilactobacillus sunkii</name>
    <dbReference type="NCBI Taxonomy" id="481719"/>
    <lineage>
        <taxon>Bacteria</taxon>
        <taxon>Bacillati</taxon>
        <taxon>Bacillota</taxon>
        <taxon>Bacilli</taxon>
        <taxon>Lactobacillales</taxon>
        <taxon>Lactobacillaceae</taxon>
        <taxon>Lentilactobacillus</taxon>
    </lineage>
</organism>
<sequence length="251" mass="26387">MRYDFDGKVVVVTGGAKGIGKEVVKGIHDGGGTVALLDIDDEAGKKTVSELGSKDKYYHMDQSNRDEVNKTIAQIISDFKQVNGLINVAGIISAKSFDELTPEEWDRTLKINLTGPFNTVKAIWSHFKENGGGRIVNVSSVAGKIGGGLLGTVAYASSKAGLNGFTKAIAKEGGKFGIYANAVCPSFTHTSMTTSLSEDPVKNKKVIGIIPLGRPAEPVEIAQMILFFASDAASFITGEIGDADGGVVMDG</sequence>
<evidence type="ECO:0000313" key="5">
    <source>
        <dbReference type="Proteomes" id="UP000177010"/>
    </source>
</evidence>
<dbReference type="FunFam" id="3.40.50.720:FF:000084">
    <property type="entry name" value="Short-chain dehydrogenase reductase"/>
    <property type="match status" value="1"/>
</dbReference>
<evidence type="ECO:0000256" key="2">
    <source>
        <dbReference type="ARBA" id="ARBA00023002"/>
    </source>
</evidence>
<evidence type="ECO:0000256" key="1">
    <source>
        <dbReference type="ARBA" id="ARBA00006484"/>
    </source>
</evidence>
<proteinExistence type="inferred from homology"/>
<protein>
    <submittedName>
        <fullName evidence="4">Cyclopentanol dehydrogenase</fullName>
        <ecNumber evidence="4">1.1.1.163</ecNumber>
    </submittedName>
</protein>
<dbReference type="PRINTS" id="PR00081">
    <property type="entry name" value="GDHRDH"/>
</dbReference>
<dbReference type="Gene3D" id="3.40.50.720">
    <property type="entry name" value="NAD(P)-binding Rossmann-like Domain"/>
    <property type="match status" value="1"/>
</dbReference>
<dbReference type="InterPro" id="IPR036291">
    <property type="entry name" value="NAD(P)-bd_dom_sf"/>
</dbReference>
<evidence type="ECO:0000259" key="3">
    <source>
        <dbReference type="SMART" id="SM00822"/>
    </source>
</evidence>
<dbReference type="SUPFAM" id="SSF51735">
    <property type="entry name" value="NAD(P)-binding Rossmann-fold domains"/>
    <property type="match status" value="1"/>
</dbReference>
<dbReference type="AlphaFoldDB" id="A0A1E7XJ32"/>
<dbReference type="InterPro" id="IPR020904">
    <property type="entry name" value="Sc_DH/Rdtase_CS"/>
</dbReference>